<comment type="catalytic activity">
    <reaction evidence="8">
        <text>1-octadecanoyl-2-(4Z,7Z,10Z,13Z,16Z,19Z-docosahexaenoyl)-sn-glycerol + H2O = 2-(4Z,7Z,10Z,13Z,16Z,19Z-docosahexaenoyl)-glycerol + octadecanoate + H(+)</text>
        <dbReference type="Rhea" id="RHEA:77107"/>
        <dbReference type="ChEBI" id="CHEBI:15377"/>
        <dbReference type="ChEBI" id="CHEBI:15378"/>
        <dbReference type="ChEBI" id="CHEBI:25629"/>
        <dbReference type="ChEBI" id="CHEBI:77129"/>
        <dbReference type="ChEBI" id="CHEBI:186738"/>
    </reaction>
</comment>
<proteinExistence type="inferred from homology"/>
<keyword evidence="2" id="KW-0378">Hydrolase</keyword>
<evidence type="ECO:0000256" key="12">
    <source>
        <dbReference type="SAM" id="MobiDB-lite"/>
    </source>
</evidence>
<evidence type="ECO:0000256" key="1">
    <source>
        <dbReference type="ARBA" id="ARBA00008645"/>
    </source>
</evidence>
<evidence type="ECO:0000256" key="2">
    <source>
        <dbReference type="ARBA" id="ARBA00022801"/>
    </source>
</evidence>
<comment type="catalytic activity">
    <reaction evidence="10">
        <text>1-octadecanoyl-2-(9Z-octadecenoyl)-sn-glycerol + H2O = 2-(9Z-octadecenoyl)-glycerol + octadecanoate + H(+)</text>
        <dbReference type="Rhea" id="RHEA:77103"/>
        <dbReference type="ChEBI" id="CHEBI:15377"/>
        <dbReference type="ChEBI" id="CHEBI:15378"/>
        <dbReference type="ChEBI" id="CHEBI:25629"/>
        <dbReference type="ChEBI" id="CHEBI:73990"/>
        <dbReference type="ChEBI" id="CHEBI:75468"/>
    </reaction>
</comment>
<comment type="catalytic activity">
    <reaction evidence="5">
        <text>a 1,2-diacyl-sn-glycerol + H2O = a 2-acylglycerol + a fatty acid + H(+)</text>
        <dbReference type="Rhea" id="RHEA:33275"/>
        <dbReference type="ChEBI" id="CHEBI:15377"/>
        <dbReference type="ChEBI" id="CHEBI:15378"/>
        <dbReference type="ChEBI" id="CHEBI:17389"/>
        <dbReference type="ChEBI" id="CHEBI:17815"/>
        <dbReference type="ChEBI" id="CHEBI:28868"/>
        <dbReference type="EC" id="3.1.1.116"/>
    </reaction>
</comment>
<dbReference type="AlphaFoldDB" id="A0A4X2K6M7"/>
<evidence type="ECO:0000256" key="7">
    <source>
        <dbReference type="ARBA" id="ARBA00044064"/>
    </source>
</evidence>
<evidence type="ECO:0000256" key="9">
    <source>
        <dbReference type="ARBA" id="ARBA00048504"/>
    </source>
</evidence>
<evidence type="ECO:0000256" key="11">
    <source>
        <dbReference type="ARBA" id="ARBA00048919"/>
    </source>
</evidence>
<sequence length="287" mass="32283">MQDQGNWSLKIHGNVHSSPPNSSLQVPSLSQPPHPDNTTLLQTLEGQNICPTLVFQHGLFGSKIIFESEVKALVEQTGRKVLTVDTQNHTDSPSSSDCSYEAVSADLEALLLKLRLTPCVFIGHCMRGKTAMVLALQKPELVEHLIPLYISLTLTTAFPEVWTYMETTKSLNIPRSCISLRPKIQLMEQLVIWQYMLNNLIVVNGQYTWKVNIEALSHQMDTIMEFPRSLGSYSGPTLFLRGANYSLIQPHDYPQIKHLFPKAQILSVPKVDHWIHVDQSQAFLASI</sequence>
<dbReference type="InterPro" id="IPR000073">
    <property type="entry name" value="AB_hydrolase_1"/>
</dbReference>
<dbReference type="OMA" id="EVWTYME"/>
<dbReference type="Ensembl" id="ENSVURT00010005550.1">
    <property type="protein sequence ID" value="ENSVURP00010004897.1"/>
    <property type="gene ID" value="ENSVURG00010003871.1"/>
</dbReference>
<evidence type="ECO:0000256" key="5">
    <source>
        <dbReference type="ARBA" id="ARBA00043667"/>
    </source>
</evidence>
<dbReference type="PANTHER" id="PTHR46118:SF4">
    <property type="entry name" value="PROTEIN ABHD11"/>
    <property type="match status" value="1"/>
</dbReference>
<evidence type="ECO:0000259" key="13">
    <source>
        <dbReference type="Pfam" id="PF00561"/>
    </source>
</evidence>
<dbReference type="PANTHER" id="PTHR46118">
    <property type="entry name" value="PROTEIN ABHD11"/>
    <property type="match status" value="1"/>
</dbReference>
<comment type="catalytic activity">
    <reaction evidence="6">
        <text>a 1,3-diacyl-sn-glycerol + H2O = a 1-acyl-sn-glycerol + a fatty acid + H(+)</text>
        <dbReference type="Rhea" id="RHEA:38503"/>
        <dbReference type="ChEBI" id="CHEBI:15377"/>
        <dbReference type="ChEBI" id="CHEBI:15378"/>
        <dbReference type="ChEBI" id="CHEBI:28868"/>
        <dbReference type="ChEBI" id="CHEBI:64683"/>
        <dbReference type="ChEBI" id="CHEBI:77272"/>
    </reaction>
</comment>
<dbReference type="InterPro" id="IPR029058">
    <property type="entry name" value="AB_hydrolase_fold"/>
</dbReference>
<comment type="catalytic activity">
    <reaction evidence="11">
        <text>1-octadecanoyl-2-(5Z,8Z,11Z,14Z-eicosatetraenoyl)-sn-glycerol + H2O = 2-(5Z,8Z,11Z,14Z-eicosatetraenoyl)-glycerol + octadecanoate + H(+)</text>
        <dbReference type="Rhea" id="RHEA:38507"/>
        <dbReference type="ChEBI" id="CHEBI:15377"/>
        <dbReference type="ChEBI" id="CHEBI:15378"/>
        <dbReference type="ChEBI" id="CHEBI:25629"/>
        <dbReference type="ChEBI" id="CHEBI:52392"/>
        <dbReference type="ChEBI" id="CHEBI:75728"/>
    </reaction>
</comment>
<evidence type="ECO:0000256" key="10">
    <source>
        <dbReference type="ARBA" id="ARBA00048513"/>
    </source>
</evidence>
<dbReference type="SUPFAM" id="SSF53474">
    <property type="entry name" value="alpha/beta-Hydrolases"/>
    <property type="match status" value="1"/>
</dbReference>
<feature type="domain" description="AB hydrolase-1" evidence="13">
    <location>
        <begin position="51"/>
        <end position="146"/>
    </location>
</feature>
<name>A0A4X2K6M7_VOMUR</name>
<protein>
    <recommendedName>
        <fullName evidence="7">sn-1-specific diacylglycerol lipase ABHD11</fullName>
        <ecNumber evidence="3">3.1.1.116</ecNumber>
    </recommendedName>
    <alternativeName>
        <fullName evidence="4">Alpha/beta hydrolase domain-containing protein 11</fullName>
    </alternativeName>
</protein>
<evidence type="ECO:0000256" key="8">
    <source>
        <dbReference type="ARBA" id="ARBA00048283"/>
    </source>
</evidence>
<comment type="similarity">
    <text evidence="1">Belongs to the AB hydrolase superfamily.</text>
</comment>
<dbReference type="Proteomes" id="UP000314987">
    <property type="component" value="Unassembled WGS sequence"/>
</dbReference>
<dbReference type="Gene3D" id="3.40.50.1820">
    <property type="entry name" value="alpha/beta hydrolase"/>
    <property type="match status" value="1"/>
</dbReference>
<dbReference type="GO" id="GO:0052689">
    <property type="term" value="F:carboxylic ester hydrolase activity"/>
    <property type="evidence" value="ECO:0007669"/>
    <property type="project" value="TreeGrafter"/>
</dbReference>
<dbReference type="Pfam" id="PF00561">
    <property type="entry name" value="Abhydrolase_1"/>
    <property type="match status" value="1"/>
</dbReference>
<dbReference type="EC" id="3.1.1.116" evidence="3"/>
<dbReference type="GeneTree" id="ENSGT00390000015880"/>
<evidence type="ECO:0000313" key="15">
    <source>
        <dbReference type="Proteomes" id="UP000314987"/>
    </source>
</evidence>
<evidence type="ECO:0000256" key="3">
    <source>
        <dbReference type="ARBA" id="ARBA00026104"/>
    </source>
</evidence>
<evidence type="ECO:0000256" key="6">
    <source>
        <dbReference type="ARBA" id="ARBA00043742"/>
    </source>
</evidence>
<dbReference type="STRING" id="29139.ENSVURP00010004897"/>
<evidence type="ECO:0000256" key="4">
    <source>
        <dbReference type="ARBA" id="ARBA00042703"/>
    </source>
</evidence>
<reference evidence="14" key="3">
    <citation type="submission" date="2025-09" db="UniProtKB">
        <authorList>
            <consortium name="Ensembl"/>
        </authorList>
    </citation>
    <scope>IDENTIFICATION</scope>
</reference>
<organism evidence="14 15">
    <name type="scientific">Vombatus ursinus</name>
    <name type="common">Common wombat</name>
    <dbReference type="NCBI Taxonomy" id="29139"/>
    <lineage>
        <taxon>Eukaryota</taxon>
        <taxon>Metazoa</taxon>
        <taxon>Chordata</taxon>
        <taxon>Craniata</taxon>
        <taxon>Vertebrata</taxon>
        <taxon>Euteleostomi</taxon>
        <taxon>Mammalia</taxon>
        <taxon>Metatheria</taxon>
        <taxon>Diprotodontia</taxon>
        <taxon>Vombatidae</taxon>
        <taxon>Vombatus</taxon>
    </lineage>
</organism>
<keyword evidence="15" id="KW-1185">Reference proteome</keyword>
<reference evidence="15" key="1">
    <citation type="submission" date="2018-12" db="EMBL/GenBank/DDBJ databases">
        <authorList>
            <person name="Yazar S."/>
        </authorList>
    </citation>
    <scope>NUCLEOTIDE SEQUENCE [LARGE SCALE GENOMIC DNA]</scope>
</reference>
<dbReference type="GO" id="GO:0005739">
    <property type="term" value="C:mitochondrion"/>
    <property type="evidence" value="ECO:0007669"/>
    <property type="project" value="TreeGrafter"/>
</dbReference>
<reference evidence="14" key="2">
    <citation type="submission" date="2025-08" db="UniProtKB">
        <authorList>
            <consortium name="Ensembl"/>
        </authorList>
    </citation>
    <scope>IDENTIFICATION</scope>
</reference>
<evidence type="ECO:0000313" key="14">
    <source>
        <dbReference type="Ensembl" id="ENSVURP00010004897.1"/>
    </source>
</evidence>
<feature type="compositionally biased region" description="Low complexity" evidence="12">
    <location>
        <begin position="17"/>
        <end position="29"/>
    </location>
</feature>
<accession>A0A4X2K6M7</accession>
<feature type="region of interest" description="Disordered" evidence="12">
    <location>
        <begin position="1"/>
        <end position="40"/>
    </location>
</feature>
<comment type="catalytic activity">
    <reaction evidence="9">
        <text>1,2-didecanoylglycerol + H2O = decanoylglycerol + decanoate + H(+)</text>
        <dbReference type="Rhea" id="RHEA:48596"/>
        <dbReference type="ChEBI" id="CHEBI:11152"/>
        <dbReference type="ChEBI" id="CHEBI:15377"/>
        <dbReference type="ChEBI" id="CHEBI:15378"/>
        <dbReference type="ChEBI" id="CHEBI:27689"/>
        <dbReference type="ChEBI" id="CHEBI:90605"/>
    </reaction>
</comment>